<dbReference type="AlphaFoldDB" id="A0A0M3T2V3"/>
<dbReference type="KEGG" id="banc:PU02_0571"/>
<dbReference type="PANTHER" id="PTHR47359:SF3">
    <property type="entry name" value="NLP_P60 DOMAIN-CONTAINING PROTEIN-RELATED"/>
    <property type="match status" value="1"/>
</dbReference>
<feature type="domain" description="NlpC/P60" evidence="5">
    <location>
        <begin position="160"/>
        <end position="282"/>
    </location>
</feature>
<evidence type="ECO:0000313" key="7">
    <source>
        <dbReference type="Proteomes" id="UP000057213"/>
    </source>
</evidence>
<dbReference type="GO" id="GO:0008234">
    <property type="term" value="F:cysteine-type peptidase activity"/>
    <property type="evidence" value="ECO:0007669"/>
    <property type="project" value="UniProtKB-KW"/>
</dbReference>
<dbReference type="InterPro" id="IPR038765">
    <property type="entry name" value="Papain-like_cys_pep_sf"/>
</dbReference>
<dbReference type="InterPro" id="IPR051794">
    <property type="entry name" value="PG_Endopeptidase_C40"/>
</dbReference>
<reference evidence="6 7" key="1">
    <citation type="journal article" date="2015" name="Genome Announc.">
        <title>Complete Genome Sequence of Bartonella ancashensis Strain 20.00, Isolated from the Blood of a Patient with Verruga Peruana.</title>
        <authorList>
            <person name="Hang J."/>
            <person name="Mullins K.E."/>
            <person name="Clifford R.J."/>
            <person name="Onmus-Leone F."/>
            <person name="Yang Y."/>
            <person name="Jiang J."/>
            <person name="Leguia M."/>
            <person name="Kasper M.R."/>
            <person name="Maguina C."/>
            <person name="Lesho E.P."/>
            <person name="Jarman R.G."/>
            <person name="Richards A.L."/>
            <person name="Blazes D."/>
        </authorList>
    </citation>
    <scope>NUCLEOTIDE SEQUENCE [LARGE SCALE GENOMIC DNA]</scope>
    <source>
        <strain evidence="6 7">20.00</strain>
    </source>
</reference>
<name>A0A0M3T2V3_9HYPH</name>
<dbReference type="RefSeq" id="WP_053943967.1">
    <property type="nucleotide sequence ID" value="NZ_CP010401.1"/>
</dbReference>
<proteinExistence type="inferred from homology"/>
<dbReference type="Pfam" id="PF00877">
    <property type="entry name" value="NLPC_P60"/>
    <property type="match status" value="1"/>
</dbReference>
<keyword evidence="3" id="KW-0378">Hydrolase</keyword>
<evidence type="ECO:0000256" key="4">
    <source>
        <dbReference type="ARBA" id="ARBA00022807"/>
    </source>
</evidence>
<evidence type="ECO:0000256" key="1">
    <source>
        <dbReference type="ARBA" id="ARBA00007074"/>
    </source>
</evidence>
<keyword evidence="7" id="KW-1185">Reference proteome</keyword>
<evidence type="ECO:0000259" key="5">
    <source>
        <dbReference type="PROSITE" id="PS51935"/>
    </source>
</evidence>
<dbReference type="Gene3D" id="3.90.1720.10">
    <property type="entry name" value="endopeptidase domain like (from Nostoc punctiforme)"/>
    <property type="match status" value="1"/>
</dbReference>
<organism evidence="6 7">
    <name type="scientific">Bartonella ancashensis</name>
    <dbReference type="NCBI Taxonomy" id="1318743"/>
    <lineage>
        <taxon>Bacteria</taxon>
        <taxon>Pseudomonadati</taxon>
        <taxon>Pseudomonadota</taxon>
        <taxon>Alphaproteobacteria</taxon>
        <taxon>Hyphomicrobiales</taxon>
        <taxon>Bartonellaceae</taxon>
        <taxon>Bartonella</taxon>
    </lineage>
</organism>
<dbReference type="PANTHER" id="PTHR47359">
    <property type="entry name" value="PEPTIDOGLYCAN DL-ENDOPEPTIDASE CWLO"/>
    <property type="match status" value="1"/>
</dbReference>
<dbReference type="GO" id="GO:0006508">
    <property type="term" value="P:proteolysis"/>
    <property type="evidence" value="ECO:0007669"/>
    <property type="project" value="UniProtKB-KW"/>
</dbReference>
<dbReference type="PATRIC" id="fig|1318743.3.peg.584"/>
<dbReference type="EMBL" id="CP010401">
    <property type="protein sequence ID" value="ALE03385.1"/>
    <property type="molecule type" value="Genomic_DNA"/>
</dbReference>
<keyword evidence="2" id="KW-0645">Protease</keyword>
<comment type="similarity">
    <text evidence="1">Belongs to the peptidase C40 family.</text>
</comment>
<dbReference type="Proteomes" id="UP000057213">
    <property type="component" value="Chromosome"/>
</dbReference>
<dbReference type="InterPro" id="IPR000064">
    <property type="entry name" value="NLP_P60_dom"/>
</dbReference>
<gene>
    <name evidence="6" type="ORF">PU02_0571</name>
</gene>
<dbReference type="InterPro" id="IPR041382">
    <property type="entry name" value="SH3_16"/>
</dbReference>
<dbReference type="STRING" id="1318743.PU02_0571"/>
<dbReference type="Pfam" id="PF18348">
    <property type="entry name" value="SH3_16"/>
    <property type="match status" value="1"/>
</dbReference>
<dbReference type="OrthoDB" id="9813368at2"/>
<dbReference type="PROSITE" id="PS51935">
    <property type="entry name" value="NLPC_P60"/>
    <property type="match status" value="1"/>
</dbReference>
<protein>
    <recommendedName>
        <fullName evidence="5">NlpC/P60 domain-containing protein</fullName>
    </recommendedName>
</protein>
<evidence type="ECO:0000313" key="6">
    <source>
        <dbReference type="EMBL" id="ALE03385.1"/>
    </source>
</evidence>
<evidence type="ECO:0000256" key="2">
    <source>
        <dbReference type="ARBA" id="ARBA00022670"/>
    </source>
</evidence>
<dbReference type="SUPFAM" id="SSF54001">
    <property type="entry name" value="Cysteine proteinases"/>
    <property type="match status" value="1"/>
</dbReference>
<keyword evidence="4" id="KW-0788">Thiol protease</keyword>
<sequence>MERKDPRLNAFRSDLADRRLKGEVQAQRFVEGERKRVGVPVSGLFKDSQKNEIQTECLLGEDLLIFEHEKTISWGQSLKDGYVGYIDTQALYTPTTEPTHVVSVARTFQYLQSDLRGPKKCALSIGSKVNVVDIIEVRDTTYSILEDGTSVVSRHLAPIGIIYSDYVTIAQTLLHTPYLWGGVSGFGLDCSGLVQLSMMLAGQSILRDTDMQRNTVGKQLTEDSPLQRGDLIFWKDHVAIMLDYQNIIHASGNSMSVVIEPLKEVIARIAKKNQYPIARRRPFKEAA</sequence>
<accession>A0A0M3T2V3</accession>
<evidence type="ECO:0000256" key="3">
    <source>
        <dbReference type="ARBA" id="ARBA00022801"/>
    </source>
</evidence>